<organism evidence="2 3">
    <name type="scientific">Phytophthora megakarya</name>
    <dbReference type="NCBI Taxonomy" id="4795"/>
    <lineage>
        <taxon>Eukaryota</taxon>
        <taxon>Sar</taxon>
        <taxon>Stramenopiles</taxon>
        <taxon>Oomycota</taxon>
        <taxon>Peronosporomycetes</taxon>
        <taxon>Peronosporales</taxon>
        <taxon>Peronosporaceae</taxon>
        <taxon>Phytophthora</taxon>
    </lineage>
</organism>
<comment type="caution">
    <text evidence="2">The sequence shown here is derived from an EMBL/GenBank/DDBJ whole genome shotgun (WGS) entry which is preliminary data.</text>
</comment>
<proteinExistence type="predicted"/>
<evidence type="ECO:0000256" key="1">
    <source>
        <dbReference type="SAM" id="MobiDB-lite"/>
    </source>
</evidence>
<feature type="compositionally biased region" description="Low complexity" evidence="1">
    <location>
        <begin position="46"/>
        <end position="63"/>
    </location>
</feature>
<keyword evidence="3" id="KW-1185">Reference proteome</keyword>
<evidence type="ECO:0000313" key="2">
    <source>
        <dbReference type="EMBL" id="OWY91199.1"/>
    </source>
</evidence>
<gene>
    <name evidence="2" type="ORF">PHMEG_00040319</name>
</gene>
<feature type="region of interest" description="Disordered" evidence="1">
    <location>
        <begin position="19"/>
        <end position="88"/>
    </location>
</feature>
<reference evidence="3" key="1">
    <citation type="submission" date="2017-03" db="EMBL/GenBank/DDBJ databases">
        <title>Phytopthora megakarya and P. palmivora, two closely related causual agents of cacao black pod achieved similar genome size and gene model numbers by different mechanisms.</title>
        <authorList>
            <person name="Ali S."/>
            <person name="Shao J."/>
            <person name="Larry D.J."/>
            <person name="Kronmiller B."/>
            <person name="Shen D."/>
            <person name="Strem M.D."/>
            <person name="Melnick R.L."/>
            <person name="Guiltinan M.J."/>
            <person name="Tyler B.M."/>
            <person name="Meinhardt L.W."/>
            <person name="Bailey B.A."/>
        </authorList>
    </citation>
    <scope>NUCLEOTIDE SEQUENCE [LARGE SCALE GENOMIC DNA]</scope>
    <source>
        <strain evidence="3">zdho120</strain>
    </source>
</reference>
<dbReference type="EMBL" id="NBNE01020824">
    <property type="protein sequence ID" value="OWY91199.1"/>
    <property type="molecule type" value="Genomic_DNA"/>
</dbReference>
<dbReference type="AlphaFoldDB" id="A0A225UGF4"/>
<evidence type="ECO:0000313" key="3">
    <source>
        <dbReference type="Proteomes" id="UP000198211"/>
    </source>
</evidence>
<name>A0A225UGF4_9STRA</name>
<accession>A0A225UGF4</accession>
<dbReference type="Proteomes" id="UP000198211">
    <property type="component" value="Unassembled WGS sequence"/>
</dbReference>
<protein>
    <recommendedName>
        <fullName evidence="4">Eukaryotic/viral aspartic protease</fullName>
    </recommendedName>
</protein>
<sequence length="168" mass="19156">MDSDTLLQRKTYADFAHQERAEVSATTRSQTKTKKKRVHFEDEVPEGTTNTEATEAVNENSETQGQRPSAEVRHELTADDSDPVTVQEERRRRIAKAQDEELSWSNLKAVLRGETTAMTYKEAREAWKLADNFVLSSDNVLYYRGRCYTTVMTPSKEGTKVSFALTKE</sequence>
<evidence type="ECO:0008006" key="4">
    <source>
        <dbReference type="Google" id="ProtNLM"/>
    </source>
</evidence>